<dbReference type="CDD" id="cd07043">
    <property type="entry name" value="STAS_anti-anti-sigma_factors"/>
    <property type="match status" value="1"/>
</dbReference>
<comment type="caution">
    <text evidence="2">The sequence shown here is derived from an EMBL/GenBank/DDBJ whole genome shotgun (WGS) entry which is preliminary data.</text>
</comment>
<dbReference type="Pfam" id="PF13466">
    <property type="entry name" value="STAS_2"/>
    <property type="match status" value="1"/>
</dbReference>
<dbReference type="PROSITE" id="PS50801">
    <property type="entry name" value="STAS"/>
    <property type="match status" value="1"/>
</dbReference>
<dbReference type="AlphaFoldDB" id="A0A545AP10"/>
<accession>A0A545AP10</accession>
<proteinExistence type="predicted"/>
<protein>
    <submittedName>
        <fullName evidence="2">STAS domain-containing protein</fullName>
    </submittedName>
</protein>
<evidence type="ECO:0000313" key="2">
    <source>
        <dbReference type="EMBL" id="TQS43026.1"/>
    </source>
</evidence>
<dbReference type="InParanoid" id="A0A545AP10"/>
<dbReference type="InterPro" id="IPR036513">
    <property type="entry name" value="STAS_dom_sf"/>
</dbReference>
<evidence type="ECO:0000259" key="1">
    <source>
        <dbReference type="PROSITE" id="PS50801"/>
    </source>
</evidence>
<reference evidence="2 3" key="1">
    <citation type="submission" date="2019-07" db="EMBL/GenBank/DDBJ databases">
        <title>Cryptosporangium phraense sp. nov., isolated from plant litter.</title>
        <authorList>
            <person name="Suriyachadkun C."/>
        </authorList>
    </citation>
    <scope>NUCLEOTIDE SEQUENCE [LARGE SCALE GENOMIC DNA]</scope>
    <source>
        <strain evidence="2 3">A-T 5661</strain>
    </source>
</reference>
<dbReference type="EMBL" id="VIRS01000015">
    <property type="protein sequence ID" value="TQS43026.1"/>
    <property type="molecule type" value="Genomic_DNA"/>
</dbReference>
<keyword evidence="3" id="KW-1185">Reference proteome</keyword>
<organism evidence="2 3">
    <name type="scientific">Cryptosporangium phraense</name>
    <dbReference type="NCBI Taxonomy" id="2593070"/>
    <lineage>
        <taxon>Bacteria</taxon>
        <taxon>Bacillati</taxon>
        <taxon>Actinomycetota</taxon>
        <taxon>Actinomycetes</taxon>
        <taxon>Cryptosporangiales</taxon>
        <taxon>Cryptosporangiaceae</taxon>
        <taxon>Cryptosporangium</taxon>
    </lineage>
</organism>
<dbReference type="InterPro" id="IPR058548">
    <property type="entry name" value="MlaB-like_STAS"/>
</dbReference>
<gene>
    <name evidence="2" type="ORF">FL583_21565</name>
</gene>
<dbReference type="Gene3D" id="3.30.750.24">
    <property type="entry name" value="STAS domain"/>
    <property type="match status" value="1"/>
</dbReference>
<name>A0A545AP10_9ACTN</name>
<dbReference type="OrthoDB" id="3400962at2"/>
<evidence type="ECO:0000313" key="3">
    <source>
        <dbReference type="Proteomes" id="UP000317982"/>
    </source>
</evidence>
<dbReference type="InterPro" id="IPR002645">
    <property type="entry name" value="STAS_dom"/>
</dbReference>
<dbReference type="Proteomes" id="UP000317982">
    <property type="component" value="Unassembled WGS sequence"/>
</dbReference>
<dbReference type="SUPFAM" id="SSF52091">
    <property type="entry name" value="SpoIIaa-like"/>
    <property type="match status" value="1"/>
</dbReference>
<feature type="domain" description="STAS" evidence="1">
    <location>
        <begin position="40"/>
        <end position="143"/>
    </location>
</feature>
<dbReference type="RefSeq" id="WP_142706511.1">
    <property type="nucleotide sequence ID" value="NZ_VIRS01000015.1"/>
</dbReference>
<sequence>MTDHHVDHINAPTPPHGIRLPDGQALDDFVTDDGRLLLTAYTRADADSRRAVLQLLGGIDALTVPWFRERLDTAITMAGRPGTVYVDLHSVTFLSAAGAGLLGSSNRGGTELVVSQPSPLARRVLTLTGLAGALRIDPAEPPL</sequence>